<evidence type="ECO:0000256" key="1">
    <source>
        <dbReference type="ARBA" id="ARBA00022801"/>
    </source>
</evidence>
<dbReference type="PANTHER" id="PTHR30404">
    <property type="entry name" value="N-ACETYLMURAMOYL-L-ALANINE AMIDASE"/>
    <property type="match status" value="1"/>
</dbReference>
<accession>A0ABP3LMB3</accession>
<dbReference type="InterPro" id="IPR002508">
    <property type="entry name" value="MurNAc-LAA_cat"/>
</dbReference>
<dbReference type="EMBL" id="BAAADO010000010">
    <property type="protein sequence ID" value="GAA0503773.1"/>
    <property type="molecule type" value="Genomic_DNA"/>
</dbReference>
<sequence>MNRIFVYRLLWLLGFIALIVLLRYPAATEEAGNSFSLPLSGKVIVLDPGHGGVDGGAVGEDDSQEKDIALSTVKYLRDYLQEAGALVYLTREGDYDLAAEGTNGYSKRKAEDIRKRVQFVKDKNPDMFISVHLNAIPQTKWSGAQTFYHPSVKKNEHLAKFIQSEIRRNLENTTRKAQSVDNIYILKHTDQPSALVEIGFLSNPHERDLLKTDDYQQKMAASIYEGVLRYITEEKYPEES</sequence>
<dbReference type="InterPro" id="IPR050695">
    <property type="entry name" value="N-acetylmuramoyl_amidase_3"/>
</dbReference>
<dbReference type="PANTHER" id="PTHR30404:SF0">
    <property type="entry name" value="N-ACETYLMURAMOYL-L-ALANINE AMIDASE AMIC"/>
    <property type="match status" value="1"/>
</dbReference>
<organism evidence="3 4">
    <name type="scientific">Salinibacillus aidingensis</name>
    <dbReference type="NCBI Taxonomy" id="237684"/>
    <lineage>
        <taxon>Bacteria</taxon>
        <taxon>Bacillati</taxon>
        <taxon>Bacillota</taxon>
        <taxon>Bacilli</taxon>
        <taxon>Bacillales</taxon>
        <taxon>Bacillaceae</taxon>
        <taxon>Salinibacillus</taxon>
    </lineage>
</organism>
<dbReference type="SMART" id="SM00646">
    <property type="entry name" value="Ami_3"/>
    <property type="match status" value="1"/>
</dbReference>
<keyword evidence="4" id="KW-1185">Reference proteome</keyword>
<dbReference type="Pfam" id="PF01520">
    <property type="entry name" value="Amidase_3"/>
    <property type="match status" value="1"/>
</dbReference>
<dbReference type="SUPFAM" id="SSF53187">
    <property type="entry name" value="Zn-dependent exopeptidases"/>
    <property type="match status" value="1"/>
</dbReference>
<dbReference type="NCBIfam" id="TIGR02883">
    <property type="entry name" value="spore_cwlD"/>
    <property type="match status" value="1"/>
</dbReference>
<dbReference type="InterPro" id="IPR014234">
    <property type="entry name" value="Spore_CwlD"/>
</dbReference>
<name>A0ABP3LMB3_9BACI</name>
<protein>
    <submittedName>
        <fullName evidence="3">N-acetylmuramoyl-L-alanine amidase CwlD</fullName>
    </submittedName>
</protein>
<dbReference type="RefSeq" id="WP_343843848.1">
    <property type="nucleotide sequence ID" value="NZ_BAAADO010000010.1"/>
</dbReference>
<keyword evidence="1" id="KW-0378">Hydrolase</keyword>
<comment type="caution">
    <text evidence="3">The sequence shown here is derived from an EMBL/GenBank/DDBJ whole genome shotgun (WGS) entry which is preliminary data.</text>
</comment>
<feature type="domain" description="MurNAc-LAA" evidence="2">
    <location>
        <begin position="117"/>
        <end position="228"/>
    </location>
</feature>
<reference evidence="4" key="1">
    <citation type="journal article" date="2019" name="Int. J. Syst. Evol. Microbiol.">
        <title>The Global Catalogue of Microorganisms (GCM) 10K type strain sequencing project: providing services to taxonomists for standard genome sequencing and annotation.</title>
        <authorList>
            <consortium name="The Broad Institute Genomics Platform"/>
            <consortium name="The Broad Institute Genome Sequencing Center for Infectious Disease"/>
            <person name="Wu L."/>
            <person name="Ma J."/>
        </authorList>
    </citation>
    <scope>NUCLEOTIDE SEQUENCE [LARGE SCALE GENOMIC DNA]</scope>
    <source>
        <strain evidence="4">JCM 12389</strain>
    </source>
</reference>
<evidence type="ECO:0000313" key="4">
    <source>
        <dbReference type="Proteomes" id="UP001500880"/>
    </source>
</evidence>
<evidence type="ECO:0000259" key="2">
    <source>
        <dbReference type="SMART" id="SM00646"/>
    </source>
</evidence>
<proteinExistence type="predicted"/>
<dbReference type="Gene3D" id="3.40.630.40">
    <property type="entry name" value="Zn-dependent exopeptidases"/>
    <property type="match status" value="1"/>
</dbReference>
<dbReference type="CDD" id="cd02696">
    <property type="entry name" value="MurNAc-LAA"/>
    <property type="match status" value="1"/>
</dbReference>
<evidence type="ECO:0000313" key="3">
    <source>
        <dbReference type="EMBL" id="GAA0503773.1"/>
    </source>
</evidence>
<gene>
    <name evidence="3" type="primary">cwlD</name>
    <name evidence="3" type="ORF">GCM10008986_34210</name>
</gene>
<dbReference type="Proteomes" id="UP001500880">
    <property type="component" value="Unassembled WGS sequence"/>
</dbReference>